<organism evidence="1 2">
    <name type="scientific">Romanomermis culicivorax</name>
    <name type="common">Nematode worm</name>
    <dbReference type="NCBI Taxonomy" id="13658"/>
    <lineage>
        <taxon>Eukaryota</taxon>
        <taxon>Metazoa</taxon>
        <taxon>Ecdysozoa</taxon>
        <taxon>Nematoda</taxon>
        <taxon>Enoplea</taxon>
        <taxon>Dorylaimia</taxon>
        <taxon>Mermithida</taxon>
        <taxon>Mermithoidea</taxon>
        <taxon>Mermithidae</taxon>
        <taxon>Romanomermis</taxon>
    </lineage>
</organism>
<reference evidence="2" key="1">
    <citation type="submission" date="2022-11" db="UniProtKB">
        <authorList>
            <consortium name="WormBaseParasite"/>
        </authorList>
    </citation>
    <scope>IDENTIFICATION</scope>
</reference>
<sequence>AEEILQIGDDKSLLKDKTYKVNPYFYVTFYYVGFKTLTLGLRYPMMEDAHLTDYPTTYAPRNPLKLRPEFVSKSFGERAIASDMPGYTLTYTPA</sequence>
<accession>A0A915JPH3</accession>
<dbReference type="WBParaSite" id="nRc.2.0.1.t28159-RA">
    <property type="protein sequence ID" value="nRc.2.0.1.t28159-RA"/>
    <property type="gene ID" value="nRc.2.0.1.g28159"/>
</dbReference>
<evidence type="ECO:0000313" key="2">
    <source>
        <dbReference type="WBParaSite" id="nRc.2.0.1.t28159-RA"/>
    </source>
</evidence>
<proteinExistence type="predicted"/>
<dbReference type="AlphaFoldDB" id="A0A915JPH3"/>
<protein>
    <submittedName>
        <fullName evidence="2">Uncharacterized protein</fullName>
    </submittedName>
</protein>
<dbReference type="Proteomes" id="UP000887565">
    <property type="component" value="Unplaced"/>
</dbReference>
<keyword evidence="1" id="KW-1185">Reference proteome</keyword>
<evidence type="ECO:0000313" key="1">
    <source>
        <dbReference type="Proteomes" id="UP000887565"/>
    </source>
</evidence>
<name>A0A915JPH3_ROMCU</name>